<feature type="domain" description="Response regulatory" evidence="12">
    <location>
        <begin position="3"/>
        <end position="120"/>
    </location>
</feature>
<dbReference type="GO" id="GO:0000160">
    <property type="term" value="P:phosphorelay signal transduction system"/>
    <property type="evidence" value="ECO:0007669"/>
    <property type="project" value="UniProtKB-KW"/>
</dbReference>
<comment type="function">
    <text evidence="9">May play the central regulatory role in sporulation. It may be an element of the effector pathway responsible for the activation of sporulation genes in response to nutritional stress. Spo0A may act in concert with spo0H (a sigma factor) to control the expression of some genes that are critical to the sporulation process.</text>
</comment>
<evidence type="ECO:0000313" key="13">
    <source>
        <dbReference type="EMBL" id="PHU35162.1"/>
    </source>
</evidence>
<proteinExistence type="predicted"/>
<keyword evidence="8" id="KW-0804">Transcription</keyword>
<keyword evidence="3" id="KW-0963">Cytoplasm</keyword>
<dbReference type="GO" id="GO:0005737">
    <property type="term" value="C:cytoplasm"/>
    <property type="evidence" value="ECO:0007669"/>
    <property type="project" value="UniProtKB-SubCell"/>
</dbReference>
<keyword evidence="7 13" id="KW-0238">DNA-binding</keyword>
<dbReference type="GO" id="GO:0043565">
    <property type="term" value="F:sequence-specific DNA binding"/>
    <property type="evidence" value="ECO:0007669"/>
    <property type="project" value="InterPro"/>
</dbReference>
<protein>
    <recommendedName>
        <fullName evidence="2">Stage 0 sporulation protein A homolog</fullName>
    </recommendedName>
</protein>
<reference evidence="13 14" key="1">
    <citation type="submission" date="2017-10" db="EMBL/GenBank/DDBJ databases">
        <title>Resolving the taxonomy of Roseburia spp., Eubacterium rectale and Agathobacter spp. through phylogenomic analysis.</title>
        <authorList>
            <person name="Sheridan P.O."/>
            <person name="Walker A.W."/>
            <person name="Duncan S.H."/>
            <person name="Scott K.P."/>
            <person name="Toole P.W.O."/>
            <person name="Luis P."/>
            <person name="Flint H.J."/>
        </authorList>
    </citation>
    <scope>NUCLEOTIDE SEQUENCE [LARGE SCALE GENOMIC DNA]</scope>
    <source>
        <strain evidence="13 14">JK626</strain>
    </source>
</reference>
<keyword evidence="4 10" id="KW-0597">Phosphoprotein</keyword>
<gene>
    <name evidence="13" type="ORF">CSX01_07485</name>
</gene>
<dbReference type="SMART" id="SM00448">
    <property type="entry name" value="REC"/>
    <property type="match status" value="1"/>
</dbReference>
<dbReference type="InterPro" id="IPR020449">
    <property type="entry name" value="Tscrpt_reg_AraC-type_HTH"/>
</dbReference>
<dbReference type="InterPro" id="IPR009057">
    <property type="entry name" value="Homeodomain-like_sf"/>
</dbReference>
<dbReference type="InterPro" id="IPR011006">
    <property type="entry name" value="CheY-like_superfamily"/>
</dbReference>
<evidence type="ECO:0000256" key="5">
    <source>
        <dbReference type="ARBA" id="ARBA00023012"/>
    </source>
</evidence>
<dbReference type="PROSITE" id="PS01124">
    <property type="entry name" value="HTH_ARAC_FAMILY_2"/>
    <property type="match status" value="1"/>
</dbReference>
<evidence type="ECO:0000256" key="1">
    <source>
        <dbReference type="ARBA" id="ARBA00004496"/>
    </source>
</evidence>
<dbReference type="SUPFAM" id="SSF46689">
    <property type="entry name" value="Homeodomain-like"/>
    <property type="match status" value="2"/>
</dbReference>
<evidence type="ECO:0000256" key="9">
    <source>
        <dbReference type="ARBA" id="ARBA00024867"/>
    </source>
</evidence>
<name>A0A2G3DVW0_9FIRM</name>
<dbReference type="Pfam" id="PF00072">
    <property type="entry name" value="Response_reg"/>
    <property type="match status" value="1"/>
</dbReference>
<dbReference type="PANTHER" id="PTHR42713:SF3">
    <property type="entry name" value="TRANSCRIPTIONAL REGULATORY PROTEIN HPTR"/>
    <property type="match status" value="1"/>
</dbReference>
<evidence type="ECO:0000256" key="10">
    <source>
        <dbReference type="PROSITE-ProRule" id="PRU00169"/>
    </source>
</evidence>
<evidence type="ECO:0000259" key="11">
    <source>
        <dbReference type="PROSITE" id="PS01124"/>
    </source>
</evidence>
<reference evidence="13 14" key="2">
    <citation type="submission" date="2017-10" db="EMBL/GenBank/DDBJ databases">
        <authorList>
            <person name="Banno H."/>
            <person name="Chua N.-H."/>
        </authorList>
    </citation>
    <scope>NUCLEOTIDE SEQUENCE [LARGE SCALE GENOMIC DNA]</scope>
    <source>
        <strain evidence="13 14">JK626</strain>
    </source>
</reference>
<evidence type="ECO:0000256" key="3">
    <source>
        <dbReference type="ARBA" id="ARBA00022490"/>
    </source>
</evidence>
<evidence type="ECO:0000256" key="2">
    <source>
        <dbReference type="ARBA" id="ARBA00018672"/>
    </source>
</evidence>
<keyword evidence="5" id="KW-0902">Two-component regulatory system</keyword>
<dbReference type="CDD" id="cd17536">
    <property type="entry name" value="REC_YesN-like"/>
    <property type="match status" value="1"/>
</dbReference>
<dbReference type="GO" id="GO:0003700">
    <property type="term" value="F:DNA-binding transcription factor activity"/>
    <property type="evidence" value="ECO:0007669"/>
    <property type="project" value="InterPro"/>
</dbReference>
<accession>A0A2G3DVW0</accession>
<dbReference type="Proteomes" id="UP000225889">
    <property type="component" value="Unassembled WGS sequence"/>
</dbReference>
<comment type="subcellular location">
    <subcellularLocation>
        <location evidence="1">Cytoplasm</location>
    </subcellularLocation>
</comment>
<dbReference type="InterPro" id="IPR001789">
    <property type="entry name" value="Sig_transdc_resp-reg_receiver"/>
</dbReference>
<evidence type="ECO:0000313" key="14">
    <source>
        <dbReference type="Proteomes" id="UP000225889"/>
    </source>
</evidence>
<dbReference type="RefSeq" id="WP_099391927.1">
    <property type="nucleotide sequence ID" value="NZ_PDYF01000011.1"/>
</dbReference>
<evidence type="ECO:0000259" key="12">
    <source>
        <dbReference type="PROSITE" id="PS50110"/>
    </source>
</evidence>
<dbReference type="InterPro" id="IPR051552">
    <property type="entry name" value="HptR"/>
</dbReference>
<evidence type="ECO:0000256" key="7">
    <source>
        <dbReference type="ARBA" id="ARBA00023125"/>
    </source>
</evidence>
<evidence type="ECO:0000256" key="8">
    <source>
        <dbReference type="ARBA" id="ARBA00023163"/>
    </source>
</evidence>
<dbReference type="PRINTS" id="PR00032">
    <property type="entry name" value="HTHARAC"/>
</dbReference>
<dbReference type="Gene3D" id="1.10.10.60">
    <property type="entry name" value="Homeodomain-like"/>
    <property type="match status" value="2"/>
</dbReference>
<organism evidence="13 14">
    <name type="scientific">Pseudobutyrivibrio ruminis</name>
    <dbReference type="NCBI Taxonomy" id="46206"/>
    <lineage>
        <taxon>Bacteria</taxon>
        <taxon>Bacillati</taxon>
        <taxon>Bacillota</taxon>
        <taxon>Clostridia</taxon>
        <taxon>Lachnospirales</taxon>
        <taxon>Lachnospiraceae</taxon>
        <taxon>Pseudobutyrivibrio</taxon>
    </lineage>
</organism>
<dbReference type="AlphaFoldDB" id="A0A2G3DVW0"/>
<sequence length="532" mass="60960">MYNVMLVDDEEEVRLAIEKKINWQELGFNVVATAENGQDALERALDTQPDVVMTDVNMPFMNGLEFSKQLKAQLPATKVVIFSGYDEFDYAKEAIELSAEEYILKPIDADELYQVFARIKVRLDDEVDKRRNMETLEKYYQESFPFFREQFLIGLIEGHIEPDRINEIAADYGQGIEGNFYAVGIIKLSFENQNEINNDTRRLLCVSLNQLAKERLAGHANYYCLNYLGNVIVLGCFERAEEYDEFVTDLDRICKLSAKLLQTNTTAGVGGMVTELKDLFSSFKSAREAAAYRILLDENQAIPIGDVEPKGAHINLFETDNVNQILKQIKIGSPEELKGSIHEFFSNLHQKGVALYQLKLSILEAYFEIIKLARTYDINSEDEKGDKDILELLEKVESLDMVEKWFEDRCFKVKDMVNKTRLDSTGLMIEKAKGFIAEHFTESDISVESLCTYLNVSPNYFSSVFKKNTGLSFVSYLTDIRLKKAVELLENTDEKAYMIAGMIGYEEPNYFSYVFKKAYGISPSKYRQQRGN</sequence>
<evidence type="ECO:0000256" key="6">
    <source>
        <dbReference type="ARBA" id="ARBA00023015"/>
    </source>
</evidence>
<dbReference type="SUPFAM" id="SSF52172">
    <property type="entry name" value="CheY-like"/>
    <property type="match status" value="1"/>
</dbReference>
<evidence type="ECO:0000256" key="4">
    <source>
        <dbReference type="ARBA" id="ARBA00022553"/>
    </source>
</evidence>
<dbReference type="Pfam" id="PF12833">
    <property type="entry name" value="HTH_18"/>
    <property type="match status" value="1"/>
</dbReference>
<dbReference type="InterPro" id="IPR018060">
    <property type="entry name" value="HTH_AraC"/>
</dbReference>
<keyword evidence="6" id="KW-0805">Transcription regulation</keyword>
<feature type="domain" description="HTH araC/xylS-type" evidence="11">
    <location>
        <begin position="430"/>
        <end position="529"/>
    </location>
</feature>
<dbReference type="Gene3D" id="3.40.50.2300">
    <property type="match status" value="1"/>
</dbReference>
<dbReference type="PANTHER" id="PTHR42713">
    <property type="entry name" value="HISTIDINE KINASE-RELATED"/>
    <property type="match status" value="1"/>
</dbReference>
<comment type="caution">
    <text evidence="13">The sequence shown here is derived from an EMBL/GenBank/DDBJ whole genome shotgun (WGS) entry which is preliminary data.</text>
</comment>
<dbReference type="SMART" id="SM00342">
    <property type="entry name" value="HTH_ARAC"/>
    <property type="match status" value="1"/>
</dbReference>
<feature type="modified residue" description="4-aspartylphosphate" evidence="10">
    <location>
        <position position="55"/>
    </location>
</feature>
<dbReference type="PROSITE" id="PS50110">
    <property type="entry name" value="RESPONSE_REGULATORY"/>
    <property type="match status" value="1"/>
</dbReference>
<dbReference type="EMBL" id="PDYF01000011">
    <property type="protein sequence ID" value="PHU35162.1"/>
    <property type="molecule type" value="Genomic_DNA"/>
</dbReference>